<comment type="caution">
    <text evidence="2">The sequence shown here is derived from an EMBL/GenBank/DDBJ whole genome shotgun (WGS) entry which is preliminary data.</text>
</comment>
<keyword evidence="3" id="KW-1185">Reference proteome</keyword>
<sequence length="196" mass="22025">MSKNKGIIKNNIVKNILKGYGLLFLGLIVVGITSASFTHDEVNIKPEKVNEEIKNKLPSKISEIIPSKMGNGWYQTDEQEVYYDHAEKLLEKYVLTYKGKDHVGLDMQDAMLIALTNKCGFDVMLDKSNTETWVSVSDELDNKDKLTVMMNTKSDVLCANTPAYWFDVYLHTGKITSESDSLGGSQILLDYLDTSN</sequence>
<dbReference type="Proteomes" id="UP000014065">
    <property type="component" value="Unassembled WGS sequence"/>
</dbReference>
<accession>S2ENQ0</accession>
<evidence type="ECO:0000313" key="2">
    <source>
        <dbReference type="EMBL" id="EPA06072.1"/>
    </source>
</evidence>
<organism evidence="2 3">
    <name type="scientific">Candidatus Nitrosarchaeum limnium BG20</name>
    <dbReference type="NCBI Taxonomy" id="859192"/>
    <lineage>
        <taxon>Archaea</taxon>
        <taxon>Nitrososphaerota</taxon>
        <taxon>Nitrososphaeria</taxon>
        <taxon>Nitrosopumilales</taxon>
        <taxon>Nitrosopumilaceae</taxon>
        <taxon>Nitrosarchaeum</taxon>
    </lineage>
</organism>
<feature type="transmembrane region" description="Helical" evidence="1">
    <location>
        <begin position="20"/>
        <end position="38"/>
    </location>
</feature>
<protein>
    <submittedName>
        <fullName evidence="2">Uncharacterized protein</fullName>
    </submittedName>
</protein>
<gene>
    <name evidence="2" type="ORF">BG20_I1810</name>
</gene>
<dbReference type="EMBL" id="AHJG01000109">
    <property type="protein sequence ID" value="EPA06072.1"/>
    <property type="molecule type" value="Genomic_DNA"/>
</dbReference>
<keyword evidence="1" id="KW-0812">Transmembrane</keyword>
<keyword evidence="1" id="KW-0472">Membrane</keyword>
<reference evidence="2 3" key="1">
    <citation type="journal article" date="2012" name="J. Bacteriol.">
        <title>Genome Sequence of "Candidatus Nitrosoarchaeum limnia" BG20, a Low-Salinity Ammonia-Oxidizing Archaeon from the San Francisco Bay Estuary.</title>
        <authorList>
            <person name="Mosier A.C."/>
            <person name="Allen E.E."/>
            <person name="Kim M."/>
            <person name="Ferriera S."/>
            <person name="Francis C.A."/>
        </authorList>
    </citation>
    <scope>NUCLEOTIDE SEQUENCE [LARGE SCALE GENOMIC DNA]</scope>
    <source>
        <strain evidence="2 3">BG20</strain>
    </source>
</reference>
<proteinExistence type="predicted"/>
<evidence type="ECO:0000313" key="3">
    <source>
        <dbReference type="Proteomes" id="UP000014065"/>
    </source>
</evidence>
<evidence type="ECO:0000256" key="1">
    <source>
        <dbReference type="SAM" id="Phobius"/>
    </source>
</evidence>
<name>S2ENQ0_9ARCH</name>
<dbReference type="AlphaFoldDB" id="S2ENQ0"/>
<keyword evidence="1" id="KW-1133">Transmembrane helix</keyword>